<evidence type="ECO:0000313" key="1">
    <source>
        <dbReference type="EMBL" id="ALE08445.1"/>
    </source>
</evidence>
<name>A0A0M3T5T9_BIFLI</name>
<organism evidence="1 2">
    <name type="scientific">Bifidobacterium longum subsp. infantis</name>
    <dbReference type="NCBI Taxonomy" id="1682"/>
    <lineage>
        <taxon>Bacteria</taxon>
        <taxon>Bacillati</taxon>
        <taxon>Actinomycetota</taxon>
        <taxon>Actinomycetes</taxon>
        <taxon>Bifidobacteriales</taxon>
        <taxon>Bifidobacteriaceae</taxon>
        <taxon>Bifidobacterium</taxon>
    </lineage>
</organism>
<sequence length="219" mass="24273">MKAILFRDCKACFQSFKNWGMVLIIMVTAIFVEMVASGAGILDPFTWAVFFGPFFIYSSCSVMVSILYQDFRDGLFELYIQSGRSYWSYCWCKCLFPVILTVISVLLNLAFMRVLSSGFQITAGADDAIGALIVSVLGTIVCSLGAMPMVYVSRNSDPTMAQLVLVLIAILLQLAYMLVIVNVMPLCLFSVGYVVLVVVAIGISTRVFSRYFINTNIEL</sequence>
<gene>
    <name evidence="1" type="ORF">RY67_376</name>
</gene>
<dbReference type="PATRIC" id="fig|1682.24.peg.370"/>
<accession>A0A0M3T5T9</accession>
<proteinExistence type="predicted"/>
<evidence type="ECO:0000313" key="2">
    <source>
        <dbReference type="Proteomes" id="UP000067206"/>
    </source>
</evidence>
<dbReference type="RefSeq" id="WP_060620148.1">
    <property type="nucleotide sequence ID" value="NZ_CP010411.1"/>
</dbReference>
<dbReference type="EMBL" id="CP010411">
    <property type="protein sequence ID" value="ALE08445.1"/>
    <property type="molecule type" value="Genomic_DNA"/>
</dbReference>
<reference evidence="1 2" key="1">
    <citation type="submission" date="2014-12" db="EMBL/GenBank/DDBJ databases">
        <title>Complete genome sequence of Bifidobacterium longum subsp. infantis BT1.</title>
        <authorList>
            <person name="Kim J.F."/>
            <person name="Kwak M.-J."/>
        </authorList>
    </citation>
    <scope>NUCLEOTIDE SEQUENCE [LARGE SCALE GENOMIC DNA]</scope>
    <source>
        <strain evidence="1 2">BT1</strain>
    </source>
</reference>
<dbReference type="Proteomes" id="UP000067206">
    <property type="component" value="Chromosome"/>
</dbReference>
<dbReference type="AlphaFoldDB" id="A0A0M3T5T9"/>
<protein>
    <submittedName>
        <fullName evidence="1">LanR1 protein</fullName>
    </submittedName>
</protein>